<sequence>MSIGFDEGIRQAEPMPVDDAGAEAAPNPLGPSSLIWKFYGDRRAVLSFQRVAGTENCIEQLAKGVEDHSVIFSDFAGRARRTVPPIMKTIYRENPAVWGRKVRDFHRSIKGTVDSDGSRYHALNPELFYWAHATFVDQVLFTTDTFIRRLSEDEKAQIFEESKAWYALYGVSDRTQPQTYDEFRAYWDSMLDRFVATRTITYATGYLRKGVPRPKQVPAWVWRVLGPVVDAGLHVVVVGTLPQQMRDVCALAWTEKDERRFQRFAATMRALNPVITRLPMRTLYVPWAVDAWSRVGIDPRRIANRPA</sequence>
<dbReference type="InterPro" id="IPR018713">
    <property type="entry name" value="MPAB/Lcp_cat_dom"/>
</dbReference>
<dbReference type="PANTHER" id="PTHR36151:SF3">
    <property type="entry name" value="ER-BOUND OXYGENASE MPAB_MPAB'_RUBBER OXYGENASE CATALYTIC DOMAIN-CONTAINING PROTEIN"/>
    <property type="match status" value="1"/>
</dbReference>
<dbReference type="RefSeq" id="WP_253653602.1">
    <property type="nucleotide sequence ID" value="NZ_BAAAOE010000001.1"/>
</dbReference>
<dbReference type="EMBL" id="JAMTCG010000002">
    <property type="protein sequence ID" value="MCP2160016.1"/>
    <property type="molecule type" value="Genomic_DNA"/>
</dbReference>
<comment type="caution">
    <text evidence="2">The sequence shown here is derived from an EMBL/GenBank/DDBJ whole genome shotgun (WGS) entry which is preliminary data.</text>
</comment>
<dbReference type="Proteomes" id="UP001205740">
    <property type="component" value="Unassembled WGS sequence"/>
</dbReference>
<dbReference type="PANTHER" id="PTHR36151">
    <property type="entry name" value="BLR2777 PROTEIN"/>
    <property type="match status" value="1"/>
</dbReference>
<gene>
    <name evidence="2" type="ORF">LX12_001195</name>
</gene>
<feature type="domain" description="ER-bound oxygenase mpaB/mpaB'/Rubber oxygenase catalytic" evidence="1">
    <location>
        <begin position="36"/>
        <end position="270"/>
    </location>
</feature>
<organism evidence="2 3">
    <name type="scientific">Williamsia serinedens</name>
    <dbReference type="NCBI Taxonomy" id="391736"/>
    <lineage>
        <taxon>Bacteria</taxon>
        <taxon>Bacillati</taxon>
        <taxon>Actinomycetota</taxon>
        <taxon>Actinomycetes</taxon>
        <taxon>Mycobacteriales</taxon>
        <taxon>Nocardiaceae</taxon>
        <taxon>Williamsia</taxon>
    </lineage>
</organism>
<evidence type="ECO:0000313" key="2">
    <source>
        <dbReference type="EMBL" id="MCP2160016.1"/>
    </source>
</evidence>
<reference evidence="2 3" key="1">
    <citation type="submission" date="2022-06" db="EMBL/GenBank/DDBJ databases">
        <title>Genomic Encyclopedia of Archaeal and Bacterial Type Strains, Phase II (KMG-II): from individual species to whole genera.</title>
        <authorList>
            <person name="Goeker M."/>
        </authorList>
    </citation>
    <scope>NUCLEOTIDE SEQUENCE [LARGE SCALE GENOMIC DNA]</scope>
    <source>
        <strain evidence="2 3">DSM 45037</strain>
    </source>
</reference>
<accession>A0ABT1GYI0</accession>
<protein>
    <submittedName>
        <fullName evidence="2">Uncharacterized conserved protein, DUF2236 family</fullName>
    </submittedName>
</protein>
<proteinExistence type="predicted"/>
<name>A0ABT1GYI0_9NOCA</name>
<evidence type="ECO:0000313" key="3">
    <source>
        <dbReference type="Proteomes" id="UP001205740"/>
    </source>
</evidence>
<evidence type="ECO:0000259" key="1">
    <source>
        <dbReference type="Pfam" id="PF09995"/>
    </source>
</evidence>
<dbReference type="Pfam" id="PF09995">
    <property type="entry name" value="MPAB_Lcp_cat"/>
    <property type="match status" value="1"/>
</dbReference>
<keyword evidence="3" id="KW-1185">Reference proteome</keyword>